<evidence type="ECO:0000313" key="3">
    <source>
        <dbReference type="Proteomes" id="UP000439903"/>
    </source>
</evidence>
<dbReference type="Proteomes" id="UP000439903">
    <property type="component" value="Unassembled WGS sequence"/>
</dbReference>
<name>A0A8H3X8D9_GIGMA</name>
<organism evidence="2 3">
    <name type="scientific">Gigaspora margarita</name>
    <dbReference type="NCBI Taxonomy" id="4874"/>
    <lineage>
        <taxon>Eukaryota</taxon>
        <taxon>Fungi</taxon>
        <taxon>Fungi incertae sedis</taxon>
        <taxon>Mucoromycota</taxon>
        <taxon>Glomeromycotina</taxon>
        <taxon>Glomeromycetes</taxon>
        <taxon>Diversisporales</taxon>
        <taxon>Gigasporaceae</taxon>
        <taxon>Gigaspora</taxon>
    </lineage>
</organism>
<feature type="transmembrane region" description="Helical" evidence="1">
    <location>
        <begin position="12"/>
        <end position="37"/>
    </location>
</feature>
<reference evidence="2 3" key="1">
    <citation type="journal article" date="2019" name="Environ. Microbiol.">
        <title>At the nexus of three kingdoms: the genome of the mycorrhizal fungus Gigaspora margarita provides insights into plant, endobacterial and fungal interactions.</title>
        <authorList>
            <person name="Venice F."/>
            <person name="Ghignone S."/>
            <person name="Salvioli di Fossalunga A."/>
            <person name="Amselem J."/>
            <person name="Novero M."/>
            <person name="Xianan X."/>
            <person name="Sedzielewska Toro K."/>
            <person name="Morin E."/>
            <person name="Lipzen A."/>
            <person name="Grigoriev I.V."/>
            <person name="Henrissat B."/>
            <person name="Martin F.M."/>
            <person name="Bonfante P."/>
        </authorList>
    </citation>
    <scope>NUCLEOTIDE SEQUENCE [LARGE SCALE GENOMIC DNA]</scope>
    <source>
        <strain evidence="2 3">BEG34</strain>
    </source>
</reference>
<protein>
    <submittedName>
        <fullName evidence="2">Uncharacterized protein</fullName>
    </submittedName>
</protein>
<gene>
    <name evidence="2" type="ORF">F8M41_006460</name>
</gene>
<evidence type="ECO:0000313" key="2">
    <source>
        <dbReference type="EMBL" id="KAF0424711.1"/>
    </source>
</evidence>
<accession>A0A8H3X8D9</accession>
<comment type="caution">
    <text evidence="2">The sequence shown here is derived from an EMBL/GenBank/DDBJ whole genome shotgun (WGS) entry which is preliminary data.</text>
</comment>
<sequence length="66" mass="7317">MDATSGASSLMLVYFGSAASMNCYNGSGLFVPFMMMIESLSSFVEFKNLKGRDWVLRNKHLELDLG</sequence>
<dbReference type="EMBL" id="WTPW01001634">
    <property type="protein sequence ID" value="KAF0424711.1"/>
    <property type="molecule type" value="Genomic_DNA"/>
</dbReference>
<keyword evidence="3" id="KW-1185">Reference proteome</keyword>
<keyword evidence="1" id="KW-1133">Transmembrane helix</keyword>
<evidence type="ECO:0000256" key="1">
    <source>
        <dbReference type="SAM" id="Phobius"/>
    </source>
</evidence>
<dbReference type="AlphaFoldDB" id="A0A8H3X8D9"/>
<keyword evidence="1" id="KW-0472">Membrane</keyword>
<proteinExistence type="predicted"/>
<keyword evidence="1" id="KW-0812">Transmembrane</keyword>